<reference evidence="5 6" key="1">
    <citation type="submission" date="2020-05" db="EMBL/GenBank/DDBJ databases">
        <authorList>
            <person name="Casaregola S."/>
            <person name="Devillers H."/>
            <person name="Grondin C."/>
        </authorList>
    </citation>
    <scope>NUCLEOTIDE SEQUENCE [LARGE SCALE GENOMIC DNA]</scope>
    <source>
        <strain evidence="5 6">CLIB 1767</strain>
    </source>
</reference>
<feature type="transmembrane region" description="Helical" evidence="2">
    <location>
        <begin position="137"/>
        <end position="158"/>
    </location>
</feature>
<dbReference type="InterPro" id="IPR013149">
    <property type="entry name" value="ADH-like_C"/>
</dbReference>
<evidence type="ECO:0000259" key="3">
    <source>
        <dbReference type="Pfam" id="PF00107"/>
    </source>
</evidence>
<keyword evidence="2" id="KW-0472">Membrane</keyword>
<dbReference type="Proteomes" id="UP000644660">
    <property type="component" value="Unassembled WGS sequence"/>
</dbReference>
<protein>
    <recommendedName>
        <fullName evidence="7">Enoyl reductase (ER) domain-containing protein</fullName>
    </recommendedName>
</protein>
<dbReference type="SUPFAM" id="SSF51735">
    <property type="entry name" value="NAD(P)-binding Rossmann-fold domains"/>
    <property type="match status" value="1"/>
</dbReference>
<sequence>MSLSINAKQWVLKTRTEPGHPFNMDSSSPEASFELKELTLKENSLQDGDILIETIYLSNDPAQKFWIISADKNYAAGVAPGEPIPARGLGKVLASNNDKFPVGALISAQTNWSTHTIIRKEQLGVARVLPMEGVEHLWWYLSVLGGTAVTAYFIFYRYADLQDCEPDSHGKTFLISGAAGAVGSMCVQIAANVFKAKKIIAIAGGPQKVKFVESLAPSVVVGVDYKDPKFSENLLKAAGGENTVDYFIDNVGGKILDLGCSLMKPQSTIIACGSISGYNDPSQLVFKNYVSVITKRLTIKGLLLMDNYEKFPEAYAHLTQWIKDGKIDKDTSATIVDATSDKFNNVPAIWDGLFHGKNTGKLITKVNEE</sequence>
<accession>A0A8H2VEK7</accession>
<dbReference type="GO" id="GO:0016628">
    <property type="term" value="F:oxidoreductase activity, acting on the CH-CH group of donors, NAD or NADP as acceptor"/>
    <property type="evidence" value="ECO:0007669"/>
    <property type="project" value="InterPro"/>
</dbReference>
<dbReference type="InterPro" id="IPR011032">
    <property type="entry name" value="GroES-like_sf"/>
</dbReference>
<dbReference type="Gene3D" id="3.90.180.10">
    <property type="entry name" value="Medium-chain alcohol dehydrogenases, catalytic domain"/>
    <property type="match status" value="1"/>
</dbReference>
<evidence type="ECO:0000256" key="1">
    <source>
        <dbReference type="ARBA" id="ARBA00023002"/>
    </source>
</evidence>
<evidence type="ECO:0008006" key="7">
    <source>
        <dbReference type="Google" id="ProtNLM"/>
    </source>
</evidence>
<proteinExistence type="predicted"/>
<keyword evidence="2" id="KW-1133">Transmembrane helix</keyword>
<keyword evidence="2" id="KW-0812">Transmembrane</keyword>
<dbReference type="RefSeq" id="XP_041406000.1">
    <property type="nucleotide sequence ID" value="XM_041550066.1"/>
</dbReference>
<name>A0A8H2VEK7_9SACH</name>
<dbReference type="Pfam" id="PF16884">
    <property type="entry name" value="ADH_N_2"/>
    <property type="match status" value="1"/>
</dbReference>
<feature type="domain" description="Oxidoreductase N-terminal" evidence="4">
    <location>
        <begin position="29"/>
        <end position="123"/>
    </location>
</feature>
<dbReference type="GeneID" id="64857140"/>
<evidence type="ECO:0000259" key="4">
    <source>
        <dbReference type="Pfam" id="PF16884"/>
    </source>
</evidence>
<feature type="transmembrane region" description="Helical" evidence="2">
    <location>
        <begin position="173"/>
        <end position="194"/>
    </location>
</feature>
<keyword evidence="6" id="KW-1185">Reference proteome</keyword>
<evidence type="ECO:0000313" key="5">
    <source>
        <dbReference type="EMBL" id="CAB4254156.1"/>
    </source>
</evidence>
<dbReference type="EMBL" id="CAEFZW010000003">
    <property type="protein sequence ID" value="CAB4254156.1"/>
    <property type="molecule type" value="Genomic_DNA"/>
</dbReference>
<dbReference type="InterPro" id="IPR036291">
    <property type="entry name" value="NAD(P)-bd_dom_sf"/>
</dbReference>
<dbReference type="PANTHER" id="PTHR43205:SF19">
    <property type="entry name" value="ENOYL REDUCTASE (ER) DOMAIN-CONTAINING PROTEIN"/>
    <property type="match status" value="1"/>
</dbReference>
<dbReference type="OrthoDB" id="809632at2759"/>
<evidence type="ECO:0000256" key="2">
    <source>
        <dbReference type="SAM" id="Phobius"/>
    </source>
</evidence>
<dbReference type="PANTHER" id="PTHR43205">
    <property type="entry name" value="PROSTAGLANDIN REDUCTASE"/>
    <property type="match status" value="1"/>
</dbReference>
<dbReference type="Pfam" id="PF00107">
    <property type="entry name" value="ADH_zinc_N"/>
    <property type="match status" value="1"/>
</dbReference>
<dbReference type="CDD" id="cd05288">
    <property type="entry name" value="PGDH"/>
    <property type="match status" value="1"/>
</dbReference>
<dbReference type="Gene3D" id="3.40.50.720">
    <property type="entry name" value="NAD(P)-binding Rossmann-like Domain"/>
    <property type="match status" value="1"/>
</dbReference>
<comment type="caution">
    <text evidence="5">The sequence shown here is derived from an EMBL/GenBank/DDBJ whole genome shotgun (WGS) entry which is preliminary data.</text>
</comment>
<dbReference type="SUPFAM" id="SSF50129">
    <property type="entry name" value="GroES-like"/>
    <property type="match status" value="1"/>
</dbReference>
<dbReference type="InterPro" id="IPR041694">
    <property type="entry name" value="ADH_N_2"/>
</dbReference>
<gene>
    <name evidence="5" type="ORF">KABA2_03S13816</name>
</gene>
<evidence type="ECO:0000313" key="6">
    <source>
        <dbReference type="Proteomes" id="UP000644660"/>
    </source>
</evidence>
<dbReference type="InterPro" id="IPR045010">
    <property type="entry name" value="MDR_fam"/>
</dbReference>
<organism evidence="5 6">
    <name type="scientific">Maudiozyma barnettii</name>
    <dbReference type="NCBI Taxonomy" id="61262"/>
    <lineage>
        <taxon>Eukaryota</taxon>
        <taxon>Fungi</taxon>
        <taxon>Dikarya</taxon>
        <taxon>Ascomycota</taxon>
        <taxon>Saccharomycotina</taxon>
        <taxon>Saccharomycetes</taxon>
        <taxon>Saccharomycetales</taxon>
        <taxon>Saccharomycetaceae</taxon>
        <taxon>Maudiozyma</taxon>
    </lineage>
</organism>
<feature type="domain" description="Alcohol dehydrogenase-like C-terminal" evidence="3">
    <location>
        <begin position="181"/>
        <end position="317"/>
    </location>
</feature>
<keyword evidence="1" id="KW-0560">Oxidoreductase</keyword>
<dbReference type="AlphaFoldDB" id="A0A8H2VEK7"/>